<evidence type="ECO:0000313" key="2">
    <source>
        <dbReference type="Proteomes" id="UP001281147"/>
    </source>
</evidence>
<keyword evidence="2" id="KW-1185">Reference proteome</keyword>
<evidence type="ECO:0000313" key="1">
    <source>
        <dbReference type="EMBL" id="KAK3713315.1"/>
    </source>
</evidence>
<dbReference type="Proteomes" id="UP001281147">
    <property type="component" value="Unassembled WGS sequence"/>
</dbReference>
<organism evidence="1 2">
    <name type="scientific">Vermiconidia calcicola</name>
    <dbReference type="NCBI Taxonomy" id="1690605"/>
    <lineage>
        <taxon>Eukaryota</taxon>
        <taxon>Fungi</taxon>
        <taxon>Dikarya</taxon>
        <taxon>Ascomycota</taxon>
        <taxon>Pezizomycotina</taxon>
        <taxon>Dothideomycetes</taxon>
        <taxon>Dothideomycetidae</taxon>
        <taxon>Mycosphaerellales</taxon>
        <taxon>Extremaceae</taxon>
        <taxon>Vermiconidia</taxon>
    </lineage>
</organism>
<name>A0ACC3NAD7_9PEZI</name>
<sequence>MDSGLQVRETPESSGAQYYDHSADVQKEVSRPSYPYNLLDNANANEGRLKAIDRASTRHKIRGLSPLMFGLLVALITAVVVGASVGSGLGSALAEARSGTPTATVSVTSTVTARSEALASPTTNSQGQLVNYAVVPPSDVFSVALDCPNLEGKSYTTTSGDVFSLSCTNGWGGEDLHTFLAYTYQDCINACSYYNYRRNGELVCNTRQLWIAGMPWKLLAEGTE</sequence>
<gene>
    <name evidence="1" type="ORF">LTR37_008507</name>
</gene>
<reference evidence="1" key="1">
    <citation type="submission" date="2023-07" db="EMBL/GenBank/DDBJ databases">
        <title>Black Yeasts Isolated from many extreme environments.</title>
        <authorList>
            <person name="Coleine C."/>
            <person name="Stajich J.E."/>
            <person name="Selbmann L."/>
        </authorList>
    </citation>
    <scope>NUCLEOTIDE SEQUENCE</scope>
    <source>
        <strain evidence="1">CCFEE 5714</strain>
    </source>
</reference>
<accession>A0ACC3NAD7</accession>
<comment type="caution">
    <text evidence="1">The sequence shown here is derived from an EMBL/GenBank/DDBJ whole genome shotgun (WGS) entry which is preliminary data.</text>
</comment>
<protein>
    <submittedName>
        <fullName evidence="1">Uncharacterized protein</fullName>
    </submittedName>
</protein>
<dbReference type="EMBL" id="JAUTXU010000063">
    <property type="protein sequence ID" value="KAK3713315.1"/>
    <property type="molecule type" value="Genomic_DNA"/>
</dbReference>
<proteinExistence type="predicted"/>